<dbReference type="EMBL" id="CAIIXF020000009">
    <property type="protein sequence ID" value="CAH1793860.1"/>
    <property type="molecule type" value="Genomic_DNA"/>
</dbReference>
<sequence>MIPPSKLIASSGLLYPRESRLPTKKKEYIWSQGLFLNESIHMMLKKKNSDIKEFDIKYPHSCKMWRHYEQSKIDQLILIYSKYPKSGSTTITHLLYNITLKNGVNFRYTLSKGALGYKGITGLQNLTGIIKNYP</sequence>
<keyword evidence="2" id="KW-1185">Reference proteome</keyword>
<dbReference type="Proteomes" id="UP000749559">
    <property type="component" value="Unassembled WGS sequence"/>
</dbReference>
<gene>
    <name evidence="1" type="ORF">OFUS_LOCUS18656</name>
</gene>
<evidence type="ECO:0000313" key="2">
    <source>
        <dbReference type="Proteomes" id="UP000749559"/>
    </source>
</evidence>
<dbReference type="AlphaFoldDB" id="A0A8J1UNP2"/>
<evidence type="ECO:0000313" key="1">
    <source>
        <dbReference type="EMBL" id="CAH1793860.1"/>
    </source>
</evidence>
<reference evidence="1" key="1">
    <citation type="submission" date="2022-03" db="EMBL/GenBank/DDBJ databases">
        <authorList>
            <person name="Martin C."/>
        </authorList>
    </citation>
    <scope>NUCLEOTIDE SEQUENCE</scope>
</reference>
<organism evidence="1 2">
    <name type="scientific">Owenia fusiformis</name>
    <name type="common">Polychaete worm</name>
    <dbReference type="NCBI Taxonomy" id="6347"/>
    <lineage>
        <taxon>Eukaryota</taxon>
        <taxon>Metazoa</taxon>
        <taxon>Spiralia</taxon>
        <taxon>Lophotrochozoa</taxon>
        <taxon>Annelida</taxon>
        <taxon>Polychaeta</taxon>
        <taxon>Sedentaria</taxon>
        <taxon>Canalipalpata</taxon>
        <taxon>Sabellida</taxon>
        <taxon>Oweniida</taxon>
        <taxon>Oweniidae</taxon>
        <taxon>Owenia</taxon>
    </lineage>
</organism>
<accession>A0A8J1UNP2</accession>
<proteinExistence type="predicted"/>
<protein>
    <submittedName>
        <fullName evidence="1">Uncharacterized protein</fullName>
    </submittedName>
</protein>
<comment type="caution">
    <text evidence="1">The sequence shown here is derived from an EMBL/GenBank/DDBJ whole genome shotgun (WGS) entry which is preliminary data.</text>
</comment>
<name>A0A8J1UNP2_OWEFU</name>